<feature type="domain" description="Predicted 3'-5' exonuclease PolB-like" evidence="1">
    <location>
        <begin position="48"/>
        <end position="256"/>
    </location>
</feature>
<dbReference type="InterPro" id="IPR036397">
    <property type="entry name" value="RNaseH_sf"/>
</dbReference>
<dbReference type="GO" id="GO:0004527">
    <property type="term" value="F:exonuclease activity"/>
    <property type="evidence" value="ECO:0007669"/>
    <property type="project" value="UniProtKB-KW"/>
</dbReference>
<evidence type="ECO:0000313" key="3">
    <source>
        <dbReference type="Proteomes" id="UP000275137"/>
    </source>
</evidence>
<dbReference type="AlphaFoldDB" id="A0A3N0V6G5"/>
<keyword evidence="2" id="KW-0269">Exonuclease</keyword>
<protein>
    <submittedName>
        <fullName evidence="2">3'-5' exonuclease</fullName>
    </submittedName>
</protein>
<dbReference type="RefSeq" id="WP_123236389.1">
    <property type="nucleotide sequence ID" value="NZ_RJVP01000001.1"/>
</dbReference>
<dbReference type="Pfam" id="PF10108">
    <property type="entry name" value="DNA_pol_B_exo2"/>
    <property type="match status" value="1"/>
</dbReference>
<organism evidence="2 3">
    <name type="scientific">Pseudomethylobacillus aquaticus</name>
    <dbReference type="NCBI Taxonomy" id="2676064"/>
    <lineage>
        <taxon>Bacteria</taxon>
        <taxon>Pseudomonadati</taxon>
        <taxon>Pseudomonadota</taxon>
        <taxon>Betaproteobacteria</taxon>
        <taxon>Nitrosomonadales</taxon>
        <taxon>Methylophilaceae</taxon>
        <taxon>Pseudomethylobacillus</taxon>
    </lineage>
</organism>
<comment type="caution">
    <text evidence="2">The sequence shown here is derived from an EMBL/GenBank/DDBJ whole genome shotgun (WGS) entry which is preliminary data.</text>
</comment>
<dbReference type="Proteomes" id="UP000275137">
    <property type="component" value="Unassembled WGS sequence"/>
</dbReference>
<accession>A0A3N0V6G5</accession>
<keyword evidence="2" id="KW-0540">Nuclease</keyword>
<dbReference type="InterPro" id="IPR012337">
    <property type="entry name" value="RNaseH-like_sf"/>
</dbReference>
<gene>
    <name evidence="2" type="ORF">ED236_02780</name>
</gene>
<evidence type="ECO:0000313" key="2">
    <source>
        <dbReference type="EMBL" id="ROH88397.1"/>
    </source>
</evidence>
<sequence>MTPTLIFDIETIPDTDGLRVLLDLPADTSAEDVANIAFHQRRQSHGHDFLPLQQHRVVAISCALREGDNFRVWTLGTPDAPEAEIIQRFFDGIEKYTPNLVSWNGGGFDLPVLHYRSLIHGVVAPRYWDMGDDDRDFKWNNYISRYHNRHLDLMDLLALYQGRANAPLDQIAQLCGFPGKLGMDGSKVWDAYKNGQIDAIRNYCETDVANTYLVYLRFQLMRGALTAETYASEIQLVRDTLGGYGGEHWQEFLQAWK</sequence>
<dbReference type="Gene3D" id="3.30.420.10">
    <property type="entry name" value="Ribonuclease H-like superfamily/Ribonuclease H"/>
    <property type="match status" value="1"/>
</dbReference>
<name>A0A3N0V6G5_9PROT</name>
<dbReference type="EMBL" id="RJVP01000001">
    <property type="protein sequence ID" value="ROH88397.1"/>
    <property type="molecule type" value="Genomic_DNA"/>
</dbReference>
<evidence type="ECO:0000259" key="1">
    <source>
        <dbReference type="Pfam" id="PF10108"/>
    </source>
</evidence>
<dbReference type="InterPro" id="IPR019288">
    <property type="entry name" value="3'-5'_exonuclease_PolB-like"/>
</dbReference>
<dbReference type="GO" id="GO:0003676">
    <property type="term" value="F:nucleic acid binding"/>
    <property type="evidence" value="ECO:0007669"/>
    <property type="project" value="InterPro"/>
</dbReference>
<reference evidence="2 3" key="1">
    <citation type="submission" date="2018-10" db="EMBL/GenBank/DDBJ databases">
        <authorList>
            <person name="Chen W.-M."/>
        </authorList>
    </citation>
    <scope>NUCLEOTIDE SEQUENCE [LARGE SCALE GENOMIC DNA]</scope>
    <source>
        <strain evidence="2 3">H-5</strain>
    </source>
</reference>
<dbReference type="CDD" id="cd05782">
    <property type="entry name" value="DNA_polB_like1_exo"/>
    <property type="match status" value="1"/>
</dbReference>
<proteinExistence type="predicted"/>
<keyword evidence="2" id="KW-0378">Hydrolase</keyword>
<keyword evidence="3" id="KW-1185">Reference proteome</keyword>
<dbReference type="SUPFAM" id="SSF53098">
    <property type="entry name" value="Ribonuclease H-like"/>
    <property type="match status" value="1"/>
</dbReference>